<protein>
    <recommendedName>
        <fullName evidence="4">Transmembrane protein</fullName>
    </recommendedName>
</protein>
<accession>A0ABC9NFI2</accession>
<dbReference type="Proteomes" id="UP000004110">
    <property type="component" value="Unassembled WGS sequence"/>
</dbReference>
<keyword evidence="1" id="KW-0472">Membrane</keyword>
<keyword evidence="1" id="KW-0812">Transmembrane</keyword>
<keyword evidence="3" id="KW-1185">Reference proteome</keyword>
<dbReference type="AlphaFoldDB" id="A0ABC9NFI2"/>
<comment type="caution">
    <text evidence="2">The sequence shown here is derived from an EMBL/GenBank/DDBJ whole genome shotgun (WGS) entry which is preliminary data.</text>
</comment>
<feature type="transmembrane region" description="Helical" evidence="1">
    <location>
        <begin position="48"/>
        <end position="67"/>
    </location>
</feature>
<evidence type="ECO:0008006" key="4">
    <source>
        <dbReference type="Google" id="ProtNLM"/>
    </source>
</evidence>
<gene>
    <name evidence="2" type="ORF">BACUNI_00782</name>
</gene>
<reference evidence="2" key="2">
    <citation type="submission" date="2013-11" db="EMBL/GenBank/DDBJ databases">
        <title>Draft genome sequence of Bacteroides uniformis (ATCC 8492).</title>
        <authorList>
            <person name="Sudarsanam P."/>
            <person name="Ley R."/>
            <person name="Guruge J."/>
            <person name="Turnbaugh P.J."/>
            <person name="Mahowald M."/>
            <person name="Liep D."/>
            <person name="Gordon J."/>
        </authorList>
    </citation>
    <scope>NUCLEOTIDE SEQUENCE</scope>
    <source>
        <strain evidence="2">ATCC 8492</strain>
    </source>
</reference>
<evidence type="ECO:0000256" key="1">
    <source>
        <dbReference type="SAM" id="Phobius"/>
    </source>
</evidence>
<reference evidence="2" key="1">
    <citation type="submission" date="2007-06" db="EMBL/GenBank/DDBJ databases">
        <authorList>
            <person name="Fulton L."/>
            <person name="Clifton S."/>
            <person name="Fulton B."/>
            <person name="Xu J."/>
            <person name="Minx P."/>
            <person name="Pepin K.H."/>
            <person name="Johnson M."/>
            <person name="Thiruvilangam P."/>
            <person name="Bhonagiri V."/>
            <person name="Nash W.E."/>
            <person name="Mardis E.R."/>
            <person name="Wilson R.K."/>
        </authorList>
    </citation>
    <scope>NUCLEOTIDE SEQUENCE [LARGE SCALE GENOMIC DNA]</scope>
    <source>
        <strain evidence="2">ATCC 8492</strain>
    </source>
</reference>
<evidence type="ECO:0000313" key="2">
    <source>
        <dbReference type="EMBL" id="EDO55477.1"/>
    </source>
</evidence>
<evidence type="ECO:0000313" key="3">
    <source>
        <dbReference type="Proteomes" id="UP000004110"/>
    </source>
</evidence>
<feature type="transmembrane region" description="Helical" evidence="1">
    <location>
        <begin position="79"/>
        <end position="97"/>
    </location>
</feature>
<proteinExistence type="predicted"/>
<name>A0ABC9NFI2_BACUC</name>
<feature type="transmembrane region" description="Helical" evidence="1">
    <location>
        <begin position="7"/>
        <end position="28"/>
    </location>
</feature>
<dbReference type="EMBL" id="AAYH02000037">
    <property type="protein sequence ID" value="EDO55477.1"/>
    <property type="molecule type" value="Genomic_DNA"/>
</dbReference>
<sequence length="201" mass="22486">MCFCREILYFLFLINSLKHIIIMATQTIDATLFASSHPDIVKRTSVSGLIFSVAMLLVGVFIFASIFEMSDKSSTLSMALMVLGTAFVLLGVFRLFWKSKEVVYLPTGSVTKERSVFFDLKYLGKLTDMIENEQLNGETEIKSSGSGNVRMDVMISQDNKFAAVQLYQFVPYTYTPVTSVRYYTGSDAVAVSTFLEKCKTA</sequence>
<organism evidence="2 3">
    <name type="scientific">Bacteroides uniformis (strain ATCC 8492 / DSM 6597 / CCUG 4942 / CIP 103695 / JCM 5828 / KCTC 5204 / NCTC 13054 / VPI 0061)</name>
    <dbReference type="NCBI Taxonomy" id="411479"/>
    <lineage>
        <taxon>Bacteria</taxon>
        <taxon>Pseudomonadati</taxon>
        <taxon>Bacteroidota</taxon>
        <taxon>Bacteroidia</taxon>
        <taxon>Bacteroidales</taxon>
        <taxon>Bacteroidaceae</taxon>
        <taxon>Bacteroides</taxon>
    </lineage>
</organism>
<keyword evidence="1" id="KW-1133">Transmembrane helix</keyword>